<evidence type="ECO:0000259" key="1">
    <source>
        <dbReference type="Pfam" id="PF07228"/>
    </source>
</evidence>
<dbReference type="SUPFAM" id="SSF55874">
    <property type="entry name" value="ATPase domain of HSP90 chaperone/DNA topoisomerase II/histidine kinase"/>
    <property type="match status" value="1"/>
</dbReference>
<accession>A0ABS1L2Q4</accession>
<dbReference type="PANTHER" id="PTHR35801">
    <property type="entry name" value="PHOSPHOSERINE PHOSPHATASE RSBX"/>
    <property type="match status" value="1"/>
</dbReference>
<evidence type="ECO:0000313" key="3">
    <source>
        <dbReference type="Proteomes" id="UP000613030"/>
    </source>
</evidence>
<reference evidence="2 3" key="1">
    <citation type="submission" date="2021-01" db="EMBL/GenBank/DDBJ databases">
        <title>Chryseolinea sp. Jin1 Genome sequencing and assembly.</title>
        <authorList>
            <person name="Kim I."/>
        </authorList>
    </citation>
    <scope>NUCLEOTIDE SEQUENCE [LARGE SCALE GENOMIC DNA]</scope>
    <source>
        <strain evidence="2 3">Jin1</strain>
    </source>
</reference>
<feature type="domain" description="PPM-type phosphatase" evidence="1">
    <location>
        <begin position="174"/>
        <end position="296"/>
    </location>
</feature>
<name>A0ABS1L2Q4_9BACT</name>
<dbReference type="InterPro" id="IPR039248">
    <property type="entry name" value="Ptase_RsbX"/>
</dbReference>
<dbReference type="PANTHER" id="PTHR35801:SF1">
    <property type="entry name" value="PHOSPHOSERINE PHOSPHATASE RSBX"/>
    <property type="match status" value="1"/>
</dbReference>
<dbReference type="Gene3D" id="3.30.565.10">
    <property type="entry name" value="Histidine kinase-like ATPase, C-terminal domain"/>
    <property type="match status" value="1"/>
</dbReference>
<dbReference type="EMBL" id="JAERRB010000020">
    <property type="protein sequence ID" value="MBL0745850.1"/>
    <property type="molecule type" value="Genomic_DNA"/>
</dbReference>
<evidence type="ECO:0000313" key="2">
    <source>
        <dbReference type="EMBL" id="MBL0745850.1"/>
    </source>
</evidence>
<keyword evidence="3" id="KW-1185">Reference proteome</keyword>
<sequence>MVKPFSSYRIEERSYVSYIKREIHHGNLKRHFSQKQVGEIDIIVSELTSNLIKYAGSGDLLFRTFDVGESDSVFEILCLDRGEGMADTLKMKKDGYSTSSTLGQGLGAIERLSTTTALYSTPGWGTIVYAMVSTQTQTKAMNSPGFEFSSRALMVNKPRETECGDGYCIQETPTHYRMFFGDGLGHGPHAKTAVDKAIEYFLQSPENDPVVILKNIHDYVRKTRGLVATIALCDKQAGTWKFCGVGNILTRVFSGIQYKNYMPYNGTLGLNIPNSMNSSVYPVERNQHVIMCSDGINTRWDIGRFPSVFRYDSIILAACIYKDHVRGTDDASVLIVKVN</sequence>
<dbReference type="RefSeq" id="WP_202016518.1">
    <property type="nucleotide sequence ID" value="NZ_JAERRB010000020.1"/>
</dbReference>
<gene>
    <name evidence="2" type="ORF">JI741_31740</name>
</gene>
<dbReference type="Gene3D" id="3.60.40.10">
    <property type="entry name" value="PPM-type phosphatase domain"/>
    <property type="match status" value="1"/>
</dbReference>
<dbReference type="InterPro" id="IPR001932">
    <property type="entry name" value="PPM-type_phosphatase-like_dom"/>
</dbReference>
<dbReference type="InterPro" id="IPR036457">
    <property type="entry name" value="PPM-type-like_dom_sf"/>
</dbReference>
<organism evidence="2 3">
    <name type="scientific">Chryseolinea lacunae</name>
    <dbReference type="NCBI Taxonomy" id="2801331"/>
    <lineage>
        <taxon>Bacteria</taxon>
        <taxon>Pseudomonadati</taxon>
        <taxon>Bacteroidota</taxon>
        <taxon>Cytophagia</taxon>
        <taxon>Cytophagales</taxon>
        <taxon>Fulvivirgaceae</taxon>
        <taxon>Chryseolinea</taxon>
    </lineage>
</organism>
<protein>
    <submittedName>
        <fullName evidence="2">SpoIIE family protein phosphatase</fullName>
    </submittedName>
</protein>
<dbReference type="InterPro" id="IPR036890">
    <property type="entry name" value="HATPase_C_sf"/>
</dbReference>
<dbReference type="SUPFAM" id="SSF81606">
    <property type="entry name" value="PP2C-like"/>
    <property type="match status" value="1"/>
</dbReference>
<comment type="caution">
    <text evidence="2">The sequence shown here is derived from an EMBL/GenBank/DDBJ whole genome shotgun (WGS) entry which is preliminary data.</text>
</comment>
<dbReference type="Proteomes" id="UP000613030">
    <property type="component" value="Unassembled WGS sequence"/>
</dbReference>
<dbReference type="Pfam" id="PF07228">
    <property type="entry name" value="SpoIIE"/>
    <property type="match status" value="1"/>
</dbReference>
<proteinExistence type="predicted"/>